<evidence type="ECO:0000256" key="4">
    <source>
        <dbReference type="ARBA" id="ARBA00023136"/>
    </source>
</evidence>
<feature type="compositionally biased region" description="Polar residues" evidence="6">
    <location>
        <begin position="373"/>
        <end position="382"/>
    </location>
</feature>
<feature type="domain" description="Rhodopsin" evidence="8">
    <location>
        <begin position="44"/>
        <end position="279"/>
    </location>
</feature>
<accession>A0ABR1SHU6</accession>
<sequence length="399" mass="43418">MVAIPILGAPAVRARDFDVYEDQGPHQSATTTALLVLATFFVGLRFWARYLKSFGFALDDYMLVAALVVTFITGGLNYGMIANGLGKHMAIVPPETLTEFFKLLLGFECVYVTAVMLVKLSVLQMYLRIFPSRNFKIMSYTIGAVVIAWWIAIVAVCVFQCNPIPKAWDQSLPGTCIDLKASFVGNAIPNIVTDIAILALPVGQVWHLQVNITQKISLLFMFLLGSFVLFASIYRFTTIMHWRVEDTTWTLAEACTWCVVESACGVISACLPTLRPVMTKISSQWGSLNSSRRNQTRTTGLGKSGLQQSKGGEFGTETIGGTSMGANAAGGGGGNSGIRSGTRSKHGFAKMDSDTDGHSLDELPLQKHAGGIQVQSDFSVSAEQHHGSDDMERGAYYRR</sequence>
<dbReference type="EMBL" id="JAQQWI010000006">
    <property type="protein sequence ID" value="KAK8033849.1"/>
    <property type="molecule type" value="Genomic_DNA"/>
</dbReference>
<keyword evidence="3 7" id="KW-1133">Transmembrane helix</keyword>
<comment type="caution">
    <text evidence="9">The sequence shown here is derived from an EMBL/GenBank/DDBJ whole genome shotgun (WGS) entry which is preliminary data.</text>
</comment>
<evidence type="ECO:0000256" key="5">
    <source>
        <dbReference type="ARBA" id="ARBA00038359"/>
    </source>
</evidence>
<comment type="similarity">
    <text evidence="5">Belongs to the SAT4 family.</text>
</comment>
<feature type="compositionally biased region" description="Basic and acidic residues" evidence="6">
    <location>
        <begin position="349"/>
        <end position="365"/>
    </location>
</feature>
<feature type="transmembrane region" description="Helical" evidence="7">
    <location>
        <begin position="60"/>
        <end position="80"/>
    </location>
</feature>
<feature type="transmembrane region" description="Helical" evidence="7">
    <location>
        <begin position="30"/>
        <end position="48"/>
    </location>
</feature>
<keyword evidence="4 7" id="KW-0472">Membrane</keyword>
<feature type="transmembrane region" description="Helical" evidence="7">
    <location>
        <begin position="100"/>
        <end position="118"/>
    </location>
</feature>
<dbReference type="InterPro" id="IPR052337">
    <property type="entry name" value="SAT4-like"/>
</dbReference>
<feature type="transmembrane region" description="Helical" evidence="7">
    <location>
        <begin position="139"/>
        <end position="161"/>
    </location>
</feature>
<dbReference type="InterPro" id="IPR049326">
    <property type="entry name" value="Rhodopsin_dom_fungi"/>
</dbReference>
<feature type="compositionally biased region" description="Polar residues" evidence="6">
    <location>
        <begin position="288"/>
        <end position="310"/>
    </location>
</feature>
<evidence type="ECO:0000256" key="2">
    <source>
        <dbReference type="ARBA" id="ARBA00022692"/>
    </source>
</evidence>
<dbReference type="Proteomes" id="UP001396898">
    <property type="component" value="Unassembled WGS sequence"/>
</dbReference>
<evidence type="ECO:0000256" key="3">
    <source>
        <dbReference type="ARBA" id="ARBA00022989"/>
    </source>
</evidence>
<dbReference type="PANTHER" id="PTHR33048">
    <property type="entry name" value="PTH11-LIKE INTEGRAL MEMBRANE PROTEIN (AFU_ORTHOLOGUE AFUA_5G11245)"/>
    <property type="match status" value="1"/>
</dbReference>
<evidence type="ECO:0000313" key="10">
    <source>
        <dbReference type="Proteomes" id="UP001396898"/>
    </source>
</evidence>
<dbReference type="Pfam" id="PF20684">
    <property type="entry name" value="Fung_rhodopsin"/>
    <property type="match status" value="1"/>
</dbReference>
<reference evidence="9 10" key="1">
    <citation type="submission" date="2023-01" db="EMBL/GenBank/DDBJ databases">
        <title>Analysis of 21 Apiospora genomes using comparative genomics revels a genus with tremendous synthesis potential of carbohydrate active enzymes and secondary metabolites.</title>
        <authorList>
            <person name="Sorensen T."/>
        </authorList>
    </citation>
    <scope>NUCLEOTIDE SEQUENCE [LARGE SCALE GENOMIC DNA]</scope>
    <source>
        <strain evidence="9 10">CBS 20057</strain>
    </source>
</reference>
<evidence type="ECO:0000256" key="1">
    <source>
        <dbReference type="ARBA" id="ARBA00004141"/>
    </source>
</evidence>
<feature type="transmembrane region" description="Helical" evidence="7">
    <location>
        <begin position="216"/>
        <end position="234"/>
    </location>
</feature>
<protein>
    <recommendedName>
        <fullName evidence="8">Rhodopsin domain-containing protein</fullName>
    </recommendedName>
</protein>
<organism evidence="9 10">
    <name type="scientific">Apiospora marii</name>
    <dbReference type="NCBI Taxonomy" id="335849"/>
    <lineage>
        <taxon>Eukaryota</taxon>
        <taxon>Fungi</taxon>
        <taxon>Dikarya</taxon>
        <taxon>Ascomycota</taxon>
        <taxon>Pezizomycotina</taxon>
        <taxon>Sordariomycetes</taxon>
        <taxon>Xylariomycetidae</taxon>
        <taxon>Amphisphaeriales</taxon>
        <taxon>Apiosporaceae</taxon>
        <taxon>Apiospora</taxon>
    </lineage>
</organism>
<evidence type="ECO:0000259" key="8">
    <source>
        <dbReference type="Pfam" id="PF20684"/>
    </source>
</evidence>
<evidence type="ECO:0000256" key="6">
    <source>
        <dbReference type="SAM" id="MobiDB-lite"/>
    </source>
</evidence>
<dbReference type="PANTHER" id="PTHR33048:SF151">
    <property type="entry name" value="INTEGRAL MEMBRANE PROTEIN"/>
    <property type="match status" value="1"/>
</dbReference>
<feature type="region of interest" description="Disordered" evidence="6">
    <location>
        <begin position="288"/>
        <end position="399"/>
    </location>
</feature>
<gene>
    <name evidence="9" type="ORF">PG991_003247</name>
</gene>
<evidence type="ECO:0000313" key="9">
    <source>
        <dbReference type="EMBL" id="KAK8033849.1"/>
    </source>
</evidence>
<keyword evidence="10" id="KW-1185">Reference proteome</keyword>
<keyword evidence="2 7" id="KW-0812">Transmembrane</keyword>
<proteinExistence type="inferred from homology"/>
<evidence type="ECO:0000256" key="7">
    <source>
        <dbReference type="SAM" id="Phobius"/>
    </source>
</evidence>
<feature type="compositionally biased region" description="Basic and acidic residues" evidence="6">
    <location>
        <begin position="383"/>
        <end position="399"/>
    </location>
</feature>
<feature type="compositionally biased region" description="Low complexity" evidence="6">
    <location>
        <begin position="315"/>
        <end position="327"/>
    </location>
</feature>
<comment type="subcellular location">
    <subcellularLocation>
        <location evidence="1">Membrane</location>
        <topology evidence="1">Multi-pass membrane protein</topology>
    </subcellularLocation>
</comment>
<name>A0ABR1SHU6_9PEZI</name>